<dbReference type="InterPro" id="IPR014710">
    <property type="entry name" value="RmlC-like_jellyroll"/>
</dbReference>
<gene>
    <name evidence="6" type="ORF">A6K76_12035</name>
</gene>
<dbReference type="InterPro" id="IPR012318">
    <property type="entry name" value="HTH_CRP"/>
</dbReference>
<dbReference type="NCBIfam" id="NF007707">
    <property type="entry name" value="PRK10402.1"/>
    <property type="match status" value="1"/>
</dbReference>
<dbReference type="PANTHER" id="PTHR23011">
    <property type="entry name" value="CYCLIC NUCLEOTIDE-BINDING DOMAIN CONTAINING PROTEIN"/>
    <property type="match status" value="1"/>
</dbReference>
<dbReference type="GO" id="GO:0003677">
    <property type="term" value="F:DNA binding"/>
    <property type="evidence" value="ECO:0007669"/>
    <property type="project" value="UniProtKB-KW"/>
</dbReference>
<protein>
    <recommendedName>
        <fullName evidence="5">Cyclic nucleotide-binding domain-containing protein</fullName>
    </recommendedName>
</protein>
<dbReference type="SUPFAM" id="SSF46785">
    <property type="entry name" value="Winged helix' DNA-binding domain"/>
    <property type="match status" value="1"/>
</dbReference>
<reference evidence="6 7" key="1">
    <citation type="submission" date="2016-07" db="EMBL/GenBank/DDBJ databases">
        <title>Caryophanon latum genome sequencing.</title>
        <authorList>
            <person name="Verma A."/>
            <person name="Pal Y."/>
            <person name="Krishnamurthi S."/>
        </authorList>
    </citation>
    <scope>NUCLEOTIDE SEQUENCE [LARGE SCALE GENOMIC DNA]</scope>
    <source>
        <strain evidence="6 7">DSM 14151</strain>
    </source>
</reference>
<dbReference type="CDD" id="cd00038">
    <property type="entry name" value="CAP_ED"/>
    <property type="match status" value="1"/>
</dbReference>
<dbReference type="Pfam" id="PF00027">
    <property type="entry name" value="cNMP_binding"/>
    <property type="match status" value="1"/>
</dbReference>
<dbReference type="AlphaFoldDB" id="A0A1C0YT39"/>
<feature type="domain" description="Cyclic nucleotide-binding" evidence="5">
    <location>
        <begin position="34"/>
        <end position="100"/>
    </location>
</feature>
<keyword evidence="1" id="KW-0805">Transcription regulation</keyword>
<evidence type="ECO:0000313" key="7">
    <source>
        <dbReference type="Proteomes" id="UP000093482"/>
    </source>
</evidence>
<dbReference type="InterPro" id="IPR036390">
    <property type="entry name" value="WH_DNA-bd_sf"/>
</dbReference>
<sequence length="229" mass="26190">METVHPTIRAQLLANNAYIHQLELPLTHATVHYYERGEYIVEEGSKISSFFFILQGRCKIYLTHENGKTSLLNFLEAGAFIGEIELLNESYISKGVQTATPVYCVAFPLHYYRAHCLQNTAFLRQLAKYLGDKAVAMGFKASMQHAFPLENRLAHFILLAAQEYVYQERHTEVCDYLGVSYRHLLHTFASFCEKGILTKEGRHYKITDEPALRSLASVISFPNYTTANR</sequence>
<evidence type="ECO:0000256" key="2">
    <source>
        <dbReference type="ARBA" id="ARBA00023125"/>
    </source>
</evidence>
<keyword evidence="2" id="KW-0238">DNA-binding</keyword>
<comment type="caution">
    <text evidence="6">The sequence shown here is derived from an EMBL/GenBank/DDBJ whole genome shotgun (WGS) entry which is preliminary data.</text>
</comment>
<dbReference type="GO" id="GO:0006355">
    <property type="term" value="P:regulation of DNA-templated transcription"/>
    <property type="evidence" value="ECO:0007669"/>
    <property type="project" value="InterPro"/>
</dbReference>
<evidence type="ECO:0000256" key="3">
    <source>
        <dbReference type="ARBA" id="ARBA00023159"/>
    </source>
</evidence>
<keyword evidence="7" id="KW-1185">Reference proteome</keyword>
<dbReference type="SMART" id="SM00100">
    <property type="entry name" value="cNMP"/>
    <property type="match status" value="1"/>
</dbReference>
<evidence type="ECO:0000313" key="6">
    <source>
        <dbReference type="EMBL" id="OCS90327.1"/>
    </source>
</evidence>
<dbReference type="InterPro" id="IPR018490">
    <property type="entry name" value="cNMP-bd_dom_sf"/>
</dbReference>
<keyword evidence="3" id="KW-0010">Activator</keyword>
<proteinExistence type="predicted"/>
<evidence type="ECO:0000259" key="5">
    <source>
        <dbReference type="PROSITE" id="PS50042"/>
    </source>
</evidence>
<dbReference type="RefSeq" id="WP_066464948.1">
    <property type="nucleotide sequence ID" value="NZ_MATO01000038.1"/>
</dbReference>
<dbReference type="PANTHER" id="PTHR23011:SF28">
    <property type="entry name" value="CYCLIC NUCLEOTIDE-BINDING DOMAIN CONTAINING PROTEIN"/>
    <property type="match status" value="1"/>
</dbReference>
<dbReference type="Gene3D" id="2.60.120.10">
    <property type="entry name" value="Jelly Rolls"/>
    <property type="match status" value="1"/>
</dbReference>
<organism evidence="6 7">
    <name type="scientific">Caryophanon latum</name>
    <dbReference type="NCBI Taxonomy" id="33977"/>
    <lineage>
        <taxon>Bacteria</taxon>
        <taxon>Bacillati</taxon>
        <taxon>Bacillota</taxon>
        <taxon>Bacilli</taxon>
        <taxon>Bacillales</taxon>
        <taxon>Caryophanaceae</taxon>
        <taxon>Caryophanon</taxon>
    </lineage>
</organism>
<name>A0A1C0YT39_9BACL</name>
<keyword evidence="4" id="KW-0804">Transcription</keyword>
<dbReference type="InterPro" id="IPR000595">
    <property type="entry name" value="cNMP-bd_dom"/>
</dbReference>
<accession>A0A1C0YT39</accession>
<evidence type="ECO:0000256" key="1">
    <source>
        <dbReference type="ARBA" id="ARBA00023015"/>
    </source>
</evidence>
<dbReference type="SUPFAM" id="SSF51206">
    <property type="entry name" value="cAMP-binding domain-like"/>
    <property type="match status" value="1"/>
</dbReference>
<evidence type="ECO:0000256" key="4">
    <source>
        <dbReference type="ARBA" id="ARBA00023163"/>
    </source>
</evidence>
<dbReference type="Proteomes" id="UP000093482">
    <property type="component" value="Unassembled WGS sequence"/>
</dbReference>
<dbReference type="PROSITE" id="PS50042">
    <property type="entry name" value="CNMP_BINDING_3"/>
    <property type="match status" value="1"/>
</dbReference>
<dbReference type="EMBL" id="MATO01000038">
    <property type="protein sequence ID" value="OCS90327.1"/>
    <property type="molecule type" value="Genomic_DNA"/>
</dbReference>
<dbReference type="Pfam" id="PF13545">
    <property type="entry name" value="HTH_Crp_2"/>
    <property type="match status" value="1"/>
</dbReference>